<keyword evidence="2" id="KW-1185">Reference proteome</keyword>
<comment type="caution">
    <text evidence="1">The sequence shown here is derived from an EMBL/GenBank/DDBJ whole genome shotgun (WGS) entry which is preliminary data.</text>
</comment>
<evidence type="ECO:0000313" key="2">
    <source>
        <dbReference type="Proteomes" id="UP000724874"/>
    </source>
</evidence>
<dbReference type="AlphaFoldDB" id="A0A9P5NBZ9"/>
<reference evidence="1" key="1">
    <citation type="submission" date="2020-11" db="EMBL/GenBank/DDBJ databases">
        <authorList>
            <consortium name="DOE Joint Genome Institute"/>
            <person name="Ahrendt S."/>
            <person name="Riley R."/>
            <person name="Andreopoulos W."/>
            <person name="LaButti K."/>
            <person name="Pangilinan J."/>
            <person name="Ruiz-duenas F.J."/>
            <person name="Barrasa J.M."/>
            <person name="Sanchez-Garcia M."/>
            <person name="Camarero S."/>
            <person name="Miyauchi S."/>
            <person name="Serrano A."/>
            <person name="Linde D."/>
            <person name="Babiker R."/>
            <person name="Drula E."/>
            <person name="Ayuso-Fernandez I."/>
            <person name="Pacheco R."/>
            <person name="Padilla G."/>
            <person name="Ferreira P."/>
            <person name="Barriuso J."/>
            <person name="Kellner H."/>
            <person name="Castanera R."/>
            <person name="Alfaro M."/>
            <person name="Ramirez L."/>
            <person name="Pisabarro A.G."/>
            <person name="Kuo A."/>
            <person name="Tritt A."/>
            <person name="Lipzen A."/>
            <person name="He G."/>
            <person name="Yan M."/>
            <person name="Ng V."/>
            <person name="Cullen D."/>
            <person name="Martin F."/>
            <person name="Rosso M.-N."/>
            <person name="Henrissat B."/>
            <person name="Hibbett D."/>
            <person name="Martinez A.T."/>
            <person name="Grigoriev I.V."/>
        </authorList>
    </citation>
    <scope>NUCLEOTIDE SEQUENCE</scope>
    <source>
        <strain evidence="1">AH 44721</strain>
    </source>
</reference>
<dbReference type="OrthoDB" id="3285862at2759"/>
<dbReference type="Proteomes" id="UP000724874">
    <property type="component" value="Unassembled WGS sequence"/>
</dbReference>
<accession>A0A9P5NBZ9</accession>
<name>A0A9P5NBZ9_GYMJU</name>
<evidence type="ECO:0000313" key="1">
    <source>
        <dbReference type="EMBL" id="KAF8881056.1"/>
    </source>
</evidence>
<protein>
    <submittedName>
        <fullName evidence="1">Uncharacterized protein</fullName>
    </submittedName>
</protein>
<gene>
    <name evidence="1" type="ORF">CPB84DRAFT_1965683</name>
</gene>
<proteinExistence type="predicted"/>
<dbReference type="EMBL" id="JADNYJ010000135">
    <property type="protein sequence ID" value="KAF8881056.1"/>
    <property type="molecule type" value="Genomic_DNA"/>
</dbReference>
<organism evidence="1 2">
    <name type="scientific">Gymnopilus junonius</name>
    <name type="common">Spectacular rustgill mushroom</name>
    <name type="synonym">Gymnopilus spectabilis subsp. junonius</name>
    <dbReference type="NCBI Taxonomy" id="109634"/>
    <lineage>
        <taxon>Eukaryota</taxon>
        <taxon>Fungi</taxon>
        <taxon>Dikarya</taxon>
        <taxon>Basidiomycota</taxon>
        <taxon>Agaricomycotina</taxon>
        <taxon>Agaricomycetes</taxon>
        <taxon>Agaricomycetidae</taxon>
        <taxon>Agaricales</taxon>
        <taxon>Agaricineae</taxon>
        <taxon>Hymenogastraceae</taxon>
        <taxon>Gymnopilus</taxon>
    </lineage>
</organism>
<sequence length="137" mass="15309">MLNAIPPPPRIESDDAMYFYGFTYESNVDLYRRIVDPSWDAASTAVPRATIARRELEKIIGVKMSLVEVYTDGDPPNALSMLAVASATKEKPESSRQVTKGQLMNIKNAGGFKGEARWLRSIWVIEDLQQMSNSDLV</sequence>